<evidence type="ECO:0000256" key="6">
    <source>
        <dbReference type="ARBA" id="ARBA00022801"/>
    </source>
</evidence>
<dbReference type="EC" id="3.4.21.105" evidence="10"/>
<organism evidence="13 16">
    <name type="scientific">Polarella glacialis</name>
    <name type="common">Dinoflagellate</name>
    <dbReference type="NCBI Taxonomy" id="89957"/>
    <lineage>
        <taxon>Eukaryota</taxon>
        <taxon>Sar</taxon>
        <taxon>Alveolata</taxon>
        <taxon>Dinophyceae</taxon>
        <taxon>Suessiales</taxon>
        <taxon>Suessiaceae</taxon>
        <taxon>Polarella</taxon>
    </lineage>
</organism>
<dbReference type="AlphaFoldDB" id="A0A813DM07"/>
<evidence type="ECO:0000256" key="4">
    <source>
        <dbReference type="ARBA" id="ARBA00022670"/>
    </source>
</evidence>
<dbReference type="EMBL" id="CAJNNW010005369">
    <property type="protein sequence ID" value="CAE8647354.1"/>
    <property type="molecule type" value="Genomic_DNA"/>
</dbReference>
<evidence type="ECO:0000313" key="13">
    <source>
        <dbReference type="EMBL" id="CAE8588929.1"/>
    </source>
</evidence>
<evidence type="ECO:0000313" key="16">
    <source>
        <dbReference type="Proteomes" id="UP000654075"/>
    </source>
</evidence>
<keyword evidence="16" id="KW-1185">Reference proteome</keyword>
<evidence type="ECO:0000256" key="7">
    <source>
        <dbReference type="ARBA" id="ARBA00022825"/>
    </source>
</evidence>
<feature type="signal peptide" evidence="11">
    <location>
        <begin position="1"/>
        <end position="20"/>
    </location>
</feature>
<name>A0A813DM07_POLGL</name>
<evidence type="ECO:0000256" key="8">
    <source>
        <dbReference type="ARBA" id="ARBA00022989"/>
    </source>
</evidence>
<evidence type="ECO:0000256" key="3">
    <source>
        <dbReference type="ARBA" id="ARBA00009045"/>
    </source>
</evidence>
<feature type="transmembrane region" description="Helical" evidence="10">
    <location>
        <begin position="252"/>
        <end position="271"/>
    </location>
</feature>
<keyword evidence="9 10" id="KW-0472">Membrane</keyword>
<comment type="caution">
    <text evidence="13">The sequence shown here is derived from an EMBL/GenBank/DDBJ whole genome shotgun (WGS) entry which is preliminary data.</text>
</comment>
<keyword evidence="11" id="KW-0732">Signal</keyword>
<evidence type="ECO:0000256" key="5">
    <source>
        <dbReference type="ARBA" id="ARBA00022692"/>
    </source>
</evidence>
<dbReference type="EMBL" id="CAJNNV010003395">
    <property type="protein sequence ID" value="CAE8588929.1"/>
    <property type="molecule type" value="Genomic_DNA"/>
</dbReference>
<evidence type="ECO:0000256" key="1">
    <source>
        <dbReference type="ARBA" id="ARBA00000156"/>
    </source>
</evidence>
<feature type="transmembrane region" description="Helical" evidence="10">
    <location>
        <begin position="44"/>
        <end position="66"/>
    </location>
</feature>
<feature type="transmembrane region" description="Helical" evidence="10">
    <location>
        <begin position="164"/>
        <end position="184"/>
    </location>
</feature>
<dbReference type="Pfam" id="PF01694">
    <property type="entry name" value="Rhomboid"/>
    <property type="match status" value="1"/>
</dbReference>
<comment type="caution">
    <text evidence="10">Lacks conserved residue(s) required for the propagation of feature annotation.</text>
</comment>
<feature type="transmembrane region" description="Helical" evidence="10">
    <location>
        <begin position="220"/>
        <end position="240"/>
    </location>
</feature>
<dbReference type="InterPro" id="IPR035952">
    <property type="entry name" value="Rhomboid-like_sf"/>
</dbReference>
<evidence type="ECO:0000256" key="11">
    <source>
        <dbReference type="SAM" id="SignalP"/>
    </source>
</evidence>
<comment type="subcellular location">
    <subcellularLocation>
        <location evidence="2 10">Membrane</location>
        <topology evidence="2 10">Multi-pass membrane protein</topology>
    </subcellularLocation>
</comment>
<dbReference type="SUPFAM" id="SSF144091">
    <property type="entry name" value="Rhomboid-like"/>
    <property type="match status" value="1"/>
</dbReference>
<feature type="domain" description="Peptidase S54 rhomboid" evidence="12">
    <location>
        <begin position="97"/>
        <end position="238"/>
    </location>
</feature>
<sequence length="283" mass="31186">MVQILAYVCFWVCPCAMVTCGCCRSKVKSTITAPEVRWAWFRFLASWCWILSIVQVVWLVLVLLWYGGFAEEGADGPDVDALDAMGAKNAARILYQDEWWRLVTAMLCHAGLQHLIGNLLIQLRLGMVLETLWGPTLWISIYVLTGAFGTICSCVFLPDNLSVGSSGALCGLMGAWVPYICATWNQTLPKDIKLRNGQLILATTSVVLLIPISFMPLTDFAAHMGGLVFGMTLSMAIFAGKLQTRSWRIATRAVGVSSSAALLGVSLWWLLERTAPDKRLLHP</sequence>
<evidence type="ECO:0000313" key="14">
    <source>
        <dbReference type="EMBL" id="CAE8647354.1"/>
    </source>
</evidence>
<keyword evidence="8 10" id="KW-1133">Transmembrane helix</keyword>
<feature type="transmembrane region" description="Helical" evidence="10">
    <location>
        <begin position="196"/>
        <end position="214"/>
    </location>
</feature>
<dbReference type="EMBL" id="CAJNNW010026989">
    <property type="protein sequence ID" value="CAE8688961.1"/>
    <property type="molecule type" value="Genomic_DNA"/>
</dbReference>
<comment type="function">
    <text evidence="10">Serine protease involved in intramembrane proteolysis.</text>
</comment>
<dbReference type="GO" id="GO:0016020">
    <property type="term" value="C:membrane"/>
    <property type="evidence" value="ECO:0007669"/>
    <property type="project" value="UniProtKB-SubCell"/>
</dbReference>
<proteinExistence type="inferred from homology"/>
<evidence type="ECO:0000313" key="15">
    <source>
        <dbReference type="EMBL" id="CAE8688961.1"/>
    </source>
</evidence>
<accession>A0A813DM07</accession>
<evidence type="ECO:0000256" key="10">
    <source>
        <dbReference type="RuleBase" id="RU362115"/>
    </source>
</evidence>
<dbReference type="OrthoDB" id="418595at2759"/>
<reference evidence="13" key="1">
    <citation type="submission" date="2021-02" db="EMBL/GenBank/DDBJ databases">
        <authorList>
            <person name="Dougan E. K."/>
            <person name="Rhodes N."/>
            <person name="Thang M."/>
            <person name="Chan C."/>
        </authorList>
    </citation>
    <scope>NUCLEOTIDE SEQUENCE</scope>
</reference>
<keyword evidence="6 10" id="KW-0378">Hydrolase</keyword>
<dbReference type="GO" id="GO:0004252">
    <property type="term" value="F:serine-type endopeptidase activity"/>
    <property type="evidence" value="ECO:0007669"/>
    <property type="project" value="InterPro"/>
</dbReference>
<dbReference type="Proteomes" id="UP000654075">
    <property type="component" value="Unassembled WGS sequence"/>
</dbReference>
<keyword evidence="4 10" id="KW-0645">Protease</keyword>
<feature type="transmembrane region" description="Helical" evidence="10">
    <location>
        <begin position="137"/>
        <end position="158"/>
    </location>
</feature>
<dbReference type="InterPro" id="IPR022764">
    <property type="entry name" value="Peptidase_S54_rhomboid_dom"/>
</dbReference>
<evidence type="ECO:0000259" key="12">
    <source>
        <dbReference type="Pfam" id="PF01694"/>
    </source>
</evidence>
<dbReference type="PANTHER" id="PTHR22936">
    <property type="entry name" value="RHOMBOID-RELATED"/>
    <property type="match status" value="1"/>
</dbReference>
<comment type="similarity">
    <text evidence="3 10">Belongs to the peptidase S54 family.</text>
</comment>
<dbReference type="Proteomes" id="UP000626109">
    <property type="component" value="Unassembled WGS sequence"/>
</dbReference>
<protein>
    <recommendedName>
        <fullName evidence="10">Rhomboid-like protease</fullName>
        <ecNumber evidence="10">3.4.21.105</ecNumber>
    </recommendedName>
</protein>
<dbReference type="Gene3D" id="1.20.1540.10">
    <property type="entry name" value="Rhomboid-like"/>
    <property type="match status" value="1"/>
</dbReference>
<dbReference type="PANTHER" id="PTHR22936:SF69">
    <property type="entry name" value="RHOMBOID-LIKE PROTEIN"/>
    <property type="match status" value="1"/>
</dbReference>
<evidence type="ECO:0000256" key="2">
    <source>
        <dbReference type="ARBA" id="ARBA00004141"/>
    </source>
</evidence>
<keyword evidence="5 10" id="KW-0812">Transmembrane</keyword>
<keyword evidence="7 10" id="KW-0720">Serine protease</keyword>
<feature type="chain" id="PRO_5035596066" description="Rhomboid-like protease" evidence="11">
    <location>
        <begin position="21"/>
        <end position="283"/>
    </location>
</feature>
<evidence type="ECO:0000256" key="9">
    <source>
        <dbReference type="ARBA" id="ARBA00023136"/>
    </source>
</evidence>
<dbReference type="InterPro" id="IPR002610">
    <property type="entry name" value="Peptidase_S54_rhomboid-like"/>
</dbReference>
<comment type="catalytic activity">
    <reaction evidence="1 10">
        <text>Cleaves type-1 transmembrane domains using a catalytic dyad composed of serine and histidine that are contributed by different transmembrane domains.</text>
        <dbReference type="EC" id="3.4.21.105"/>
    </reaction>
</comment>
<dbReference type="OMA" id="HANWWHL"/>
<dbReference type="GO" id="GO:0006508">
    <property type="term" value="P:proteolysis"/>
    <property type="evidence" value="ECO:0007669"/>
    <property type="project" value="UniProtKB-KW"/>
</dbReference>
<gene>
    <name evidence="13" type="ORF">PGLA1383_LOCUS7711</name>
    <name evidence="15" type="ORF">PGLA2088_LOCUS26230</name>
    <name evidence="14" type="ORF">PGLA2088_LOCUS5607</name>
</gene>